<feature type="compositionally biased region" description="Basic and acidic residues" evidence="5">
    <location>
        <begin position="53"/>
        <end position="66"/>
    </location>
</feature>
<feature type="compositionally biased region" description="Gly residues" evidence="5">
    <location>
        <begin position="593"/>
        <end position="607"/>
    </location>
</feature>
<dbReference type="PANTHER" id="PTHR45709">
    <property type="entry name" value="LARGE SUBUNIT GTPASE 1 HOMOLOG-RELATED"/>
    <property type="match status" value="1"/>
</dbReference>
<feature type="region of interest" description="Disordered" evidence="5">
    <location>
        <begin position="275"/>
        <end position="300"/>
    </location>
</feature>
<organism evidence="7">
    <name type="scientific">Tetraselmis sp. GSL018</name>
    <dbReference type="NCBI Taxonomy" id="582737"/>
    <lineage>
        <taxon>Eukaryota</taxon>
        <taxon>Viridiplantae</taxon>
        <taxon>Chlorophyta</taxon>
        <taxon>core chlorophytes</taxon>
        <taxon>Chlorodendrophyceae</taxon>
        <taxon>Chlorodendrales</taxon>
        <taxon>Chlorodendraceae</taxon>
        <taxon>Tetraselmis</taxon>
    </lineage>
</organism>
<dbReference type="InterPro" id="IPR043358">
    <property type="entry name" value="GNL1-like"/>
</dbReference>
<dbReference type="GO" id="GO:0003924">
    <property type="term" value="F:GTPase activity"/>
    <property type="evidence" value="ECO:0007669"/>
    <property type="project" value="InterPro"/>
</dbReference>
<dbReference type="PANTHER" id="PTHR45709:SF2">
    <property type="entry name" value="LARGE SUBUNIT GTPASE 1 HOMOLOG"/>
    <property type="match status" value="1"/>
</dbReference>
<dbReference type="InterPro" id="IPR006073">
    <property type="entry name" value="GTP-bd"/>
</dbReference>
<keyword evidence="2" id="KW-0547">Nucleotide-binding</keyword>
<feature type="region of interest" description="Disordered" evidence="5">
    <location>
        <begin position="507"/>
        <end position="542"/>
    </location>
</feature>
<keyword evidence="4" id="KW-0342">GTP-binding</keyword>
<proteinExistence type="predicted"/>
<dbReference type="CDD" id="cd01857">
    <property type="entry name" value="HSR1_MMR1"/>
    <property type="match status" value="1"/>
</dbReference>
<dbReference type="SUPFAM" id="SSF52540">
    <property type="entry name" value="P-loop containing nucleoside triphosphate hydrolases"/>
    <property type="match status" value="1"/>
</dbReference>
<evidence type="ECO:0000256" key="4">
    <source>
        <dbReference type="ARBA" id="ARBA00023134"/>
    </source>
</evidence>
<feature type="domain" description="G" evidence="6">
    <location>
        <begin position="333"/>
        <end position="401"/>
    </location>
</feature>
<name>A0A061SGP4_9CHLO</name>
<feature type="non-terminal residue" evidence="7">
    <location>
        <position position="1"/>
    </location>
</feature>
<feature type="compositionally biased region" description="Basic residues" evidence="5">
    <location>
        <begin position="572"/>
        <end position="581"/>
    </location>
</feature>
<dbReference type="EMBL" id="GBEZ01003220">
    <property type="protein sequence ID" value="JAC81901.1"/>
    <property type="molecule type" value="Transcribed_RNA"/>
</dbReference>
<evidence type="ECO:0000256" key="5">
    <source>
        <dbReference type="SAM" id="MobiDB-lite"/>
    </source>
</evidence>
<dbReference type="Gene3D" id="3.40.50.300">
    <property type="entry name" value="P-loop containing nucleotide triphosphate hydrolases"/>
    <property type="match status" value="1"/>
</dbReference>
<dbReference type="GO" id="GO:0005829">
    <property type="term" value="C:cytosol"/>
    <property type="evidence" value="ECO:0007669"/>
    <property type="project" value="TreeGrafter"/>
</dbReference>
<accession>A0A061SGP4</accession>
<dbReference type="Pfam" id="PF01926">
    <property type="entry name" value="MMR_HSR1"/>
    <property type="match status" value="1"/>
</dbReference>
<feature type="compositionally biased region" description="Basic and acidic residues" evidence="5">
    <location>
        <begin position="517"/>
        <end position="531"/>
    </location>
</feature>
<dbReference type="GO" id="GO:0005525">
    <property type="term" value="F:GTP binding"/>
    <property type="evidence" value="ECO:0007669"/>
    <property type="project" value="UniProtKB-KW"/>
</dbReference>
<evidence type="ECO:0000256" key="1">
    <source>
        <dbReference type="ARBA" id="ARBA00022490"/>
    </source>
</evidence>
<feature type="compositionally biased region" description="Low complexity" evidence="5">
    <location>
        <begin position="283"/>
        <end position="292"/>
    </location>
</feature>
<dbReference type="AlphaFoldDB" id="A0A061SGP4"/>
<feature type="region of interest" description="Disordered" evidence="5">
    <location>
        <begin position="27"/>
        <end position="70"/>
    </location>
</feature>
<keyword evidence="3" id="KW-0378">Hydrolase</keyword>
<evidence type="ECO:0000256" key="3">
    <source>
        <dbReference type="ARBA" id="ARBA00022801"/>
    </source>
</evidence>
<protein>
    <submittedName>
        <fullName evidence="7">Large subunit GTPase 1</fullName>
    </submittedName>
</protein>
<dbReference type="InterPro" id="IPR027417">
    <property type="entry name" value="P-loop_NTPase"/>
</dbReference>
<gene>
    <name evidence="7" type="primary">LSG1</name>
    <name evidence="7" type="ORF">TSPGSL018_6894</name>
</gene>
<feature type="region of interest" description="Disordered" evidence="5">
    <location>
        <begin position="556"/>
        <end position="607"/>
    </location>
</feature>
<evidence type="ECO:0000259" key="6">
    <source>
        <dbReference type="Pfam" id="PF01926"/>
    </source>
</evidence>
<sequence length="607" mass="66672">KTVPRRFIAVSLNNKLTTLPCIPKGVEMGKHNGKARRTGMKVGSSLTNRASARSKEHKQDGRHTTDFAEQGPNMQSIIERNDLDEFLAMAELQGREFHGERGTAEVIVVHDSVAALDSERAAEERREVEARNMHKLRIPRRPAWTHDTTPEELEDMEKAMFLDWRRDLARLEETERLCLTPFEKNLEVWRQLWRVLERSDCVVQVVDARDPLRYYSEDLAAYSRELSPTKRNFVLLNKADLLSEACRVEWARWFGAAGVPFAFWSAREAAEADKEARQMAKLGGSHPAAADSSGDDDGGPTRRLEDFASECCCAGSDAGETSSASIPDRRLMVGLVGYPNVGKSSTINALYGSKKTSVAATPGKTKHFQTLNLDGCQISLCDCPGLVFPRFAASKAEMVAAGVVPIDRLTDIAPPVSIVVSRAGRQQLSRVYGMSLPPPADHEDPNRPPTAAEAITALAITRGWIAGSGLPDGTRAGRHLLKDYVDGKLVYMEWPPDADEAIIRHTPEFGPRAGGGENHDAAGDTECREESSGDASSSSRNACRVKDRDVELLRDMGISSADSKQRRPEYKFHKKAARSKGTRGQNKESDGGVSYGKKGGLVRVGGY</sequence>
<reference evidence="7" key="1">
    <citation type="submission" date="2014-05" db="EMBL/GenBank/DDBJ databases">
        <title>The transcriptome of the halophilic microalga Tetraselmis sp. GSL018 isolated from the Great Salt Lake, Utah.</title>
        <authorList>
            <person name="Jinkerson R.E."/>
            <person name="D'Adamo S."/>
            <person name="Posewitz M.C."/>
        </authorList>
    </citation>
    <scope>NUCLEOTIDE SEQUENCE</scope>
    <source>
        <strain evidence="7">GSL018</strain>
    </source>
</reference>
<keyword evidence="1" id="KW-0963">Cytoplasm</keyword>
<evidence type="ECO:0000256" key="2">
    <source>
        <dbReference type="ARBA" id="ARBA00022741"/>
    </source>
</evidence>
<evidence type="ECO:0000313" key="7">
    <source>
        <dbReference type="EMBL" id="JAC81901.1"/>
    </source>
</evidence>